<dbReference type="Gene3D" id="3.90.1750.20">
    <property type="entry name" value="Putative Large Serine Recombinase, Chain B, Domain 2"/>
    <property type="match status" value="1"/>
</dbReference>
<gene>
    <name evidence="3" type="ORF">IAC96_00305</name>
</gene>
<reference evidence="3" key="1">
    <citation type="submission" date="2020-10" db="EMBL/GenBank/DDBJ databases">
        <authorList>
            <person name="Gilroy R."/>
        </authorList>
    </citation>
    <scope>NUCLEOTIDE SEQUENCE</scope>
    <source>
        <strain evidence="3">ChiW13-3771</strain>
    </source>
</reference>
<accession>A0A9D1EBM9</accession>
<evidence type="ECO:0000259" key="2">
    <source>
        <dbReference type="PROSITE" id="PS51737"/>
    </source>
</evidence>
<dbReference type="InterPro" id="IPR006119">
    <property type="entry name" value="Resolv_N"/>
</dbReference>
<feature type="domain" description="Recombinase" evidence="2">
    <location>
        <begin position="173"/>
        <end position="332"/>
    </location>
</feature>
<dbReference type="GO" id="GO:0000150">
    <property type="term" value="F:DNA strand exchange activity"/>
    <property type="evidence" value="ECO:0007669"/>
    <property type="project" value="InterPro"/>
</dbReference>
<protein>
    <submittedName>
        <fullName evidence="3">Recombinase family protein</fullName>
    </submittedName>
</protein>
<dbReference type="Pfam" id="PF07508">
    <property type="entry name" value="Recombinase"/>
    <property type="match status" value="1"/>
</dbReference>
<evidence type="ECO:0000313" key="4">
    <source>
        <dbReference type="Proteomes" id="UP000824201"/>
    </source>
</evidence>
<dbReference type="Gene3D" id="3.40.50.1390">
    <property type="entry name" value="Resolvase, N-terminal catalytic domain"/>
    <property type="match status" value="1"/>
</dbReference>
<reference evidence="3" key="2">
    <citation type="journal article" date="2021" name="PeerJ">
        <title>Extensive microbial diversity within the chicken gut microbiome revealed by metagenomics and culture.</title>
        <authorList>
            <person name="Gilroy R."/>
            <person name="Ravi A."/>
            <person name="Getino M."/>
            <person name="Pursley I."/>
            <person name="Horton D.L."/>
            <person name="Alikhan N.F."/>
            <person name="Baker D."/>
            <person name="Gharbi K."/>
            <person name="Hall N."/>
            <person name="Watson M."/>
            <person name="Adriaenssens E.M."/>
            <person name="Foster-Nyarko E."/>
            <person name="Jarju S."/>
            <person name="Secka A."/>
            <person name="Antonio M."/>
            <person name="Oren A."/>
            <person name="Chaudhuri R.R."/>
            <person name="La Ragione R."/>
            <person name="Hildebrand F."/>
            <person name="Pallen M.J."/>
        </authorList>
    </citation>
    <scope>NUCLEOTIDE SEQUENCE</scope>
    <source>
        <strain evidence="3">ChiW13-3771</strain>
    </source>
</reference>
<sequence>MLLGRNPKSVSGGAIVIAIYSRKSKFTGKGESIENQIELCKQYIKMHWKEDVENQIAIYEDEGFSGKTLERPKFKDMMKDARKGKLSSIIVYRLDRISRNIGDFAQLIDQLNDMNIAFVSIKEQFDTSSPMGRAMMYIASVFSQLERETIAERIQDNMKELAKTGRWLGGITPTGYQSKEVSSITDQGKLKKTYQLEQIPGEITTVKTIYQVFLKTTSFKETEQFLLEHSYRTKNGKNFSRFTIKGILSNPVYLNADQDAWNYFQENEAMIFAQKEQFNGKNGIMAYNRTLQRAGKTTQIRDIKEWIIAIGAHKGIIYGKDWIKVQTILKEN</sequence>
<dbReference type="CDD" id="cd03768">
    <property type="entry name" value="SR_ResInv"/>
    <property type="match status" value="1"/>
</dbReference>
<dbReference type="GO" id="GO:0003677">
    <property type="term" value="F:DNA binding"/>
    <property type="evidence" value="ECO:0007669"/>
    <property type="project" value="InterPro"/>
</dbReference>
<dbReference type="SMART" id="SM00857">
    <property type="entry name" value="Resolvase"/>
    <property type="match status" value="1"/>
</dbReference>
<evidence type="ECO:0000313" key="3">
    <source>
        <dbReference type="EMBL" id="HIR87367.1"/>
    </source>
</evidence>
<comment type="caution">
    <text evidence="3">The sequence shown here is derived from an EMBL/GenBank/DDBJ whole genome shotgun (WGS) entry which is preliminary data.</text>
</comment>
<dbReference type="PANTHER" id="PTHR30461:SF23">
    <property type="entry name" value="DNA RECOMBINASE-RELATED"/>
    <property type="match status" value="1"/>
</dbReference>
<dbReference type="Proteomes" id="UP000824201">
    <property type="component" value="Unassembled WGS sequence"/>
</dbReference>
<feature type="domain" description="Resolvase/invertase-type recombinase catalytic" evidence="1">
    <location>
        <begin position="16"/>
        <end position="165"/>
    </location>
</feature>
<dbReference type="InterPro" id="IPR038109">
    <property type="entry name" value="DNA_bind_recomb_sf"/>
</dbReference>
<dbReference type="PROSITE" id="PS51737">
    <property type="entry name" value="RECOMBINASE_DNA_BIND"/>
    <property type="match status" value="1"/>
</dbReference>
<dbReference type="SUPFAM" id="SSF53041">
    <property type="entry name" value="Resolvase-like"/>
    <property type="match status" value="1"/>
</dbReference>
<name>A0A9D1EBM9_9FIRM</name>
<dbReference type="PANTHER" id="PTHR30461">
    <property type="entry name" value="DNA-INVERTASE FROM LAMBDOID PROPHAGE"/>
    <property type="match status" value="1"/>
</dbReference>
<dbReference type="EMBL" id="DVHN01000001">
    <property type="protein sequence ID" value="HIR87367.1"/>
    <property type="molecule type" value="Genomic_DNA"/>
</dbReference>
<dbReference type="Pfam" id="PF00239">
    <property type="entry name" value="Resolvase"/>
    <property type="match status" value="1"/>
</dbReference>
<dbReference type="AlphaFoldDB" id="A0A9D1EBM9"/>
<dbReference type="InterPro" id="IPR036162">
    <property type="entry name" value="Resolvase-like_N_sf"/>
</dbReference>
<proteinExistence type="predicted"/>
<evidence type="ECO:0000259" key="1">
    <source>
        <dbReference type="PROSITE" id="PS51736"/>
    </source>
</evidence>
<dbReference type="InterPro" id="IPR011109">
    <property type="entry name" value="DNA_bind_recombinase_dom"/>
</dbReference>
<dbReference type="InterPro" id="IPR050639">
    <property type="entry name" value="SSR_resolvase"/>
</dbReference>
<dbReference type="PROSITE" id="PS51736">
    <property type="entry name" value="RECOMBINASES_3"/>
    <property type="match status" value="1"/>
</dbReference>
<organism evidence="3 4">
    <name type="scientific">Candidatus Fimimorpha faecalis</name>
    <dbReference type="NCBI Taxonomy" id="2840824"/>
    <lineage>
        <taxon>Bacteria</taxon>
        <taxon>Bacillati</taxon>
        <taxon>Bacillota</taxon>
        <taxon>Clostridia</taxon>
        <taxon>Eubacteriales</taxon>
        <taxon>Candidatus Fimimorpha</taxon>
    </lineage>
</organism>